<dbReference type="Proteomes" id="UP001060085">
    <property type="component" value="Linkage Group LG04"/>
</dbReference>
<keyword evidence="2" id="KW-1185">Reference proteome</keyword>
<organism evidence="1 2">
    <name type="scientific">Catharanthus roseus</name>
    <name type="common">Madagascar periwinkle</name>
    <name type="synonym">Vinca rosea</name>
    <dbReference type="NCBI Taxonomy" id="4058"/>
    <lineage>
        <taxon>Eukaryota</taxon>
        <taxon>Viridiplantae</taxon>
        <taxon>Streptophyta</taxon>
        <taxon>Embryophyta</taxon>
        <taxon>Tracheophyta</taxon>
        <taxon>Spermatophyta</taxon>
        <taxon>Magnoliopsida</taxon>
        <taxon>eudicotyledons</taxon>
        <taxon>Gunneridae</taxon>
        <taxon>Pentapetalae</taxon>
        <taxon>asterids</taxon>
        <taxon>lamiids</taxon>
        <taxon>Gentianales</taxon>
        <taxon>Apocynaceae</taxon>
        <taxon>Rauvolfioideae</taxon>
        <taxon>Vinceae</taxon>
        <taxon>Catharanthinae</taxon>
        <taxon>Catharanthus</taxon>
    </lineage>
</organism>
<evidence type="ECO:0000313" key="2">
    <source>
        <dbReference type="Proteomes" id="UP001060085"/>
    </source>
</evidence>
<reference evidence="2" key="1">
    <citation type="journal article" date="2023" name="Nat. Plants">
        <title>Single-cell RNA sequencing provides a high-resolution roadmap for understanding the multicellular compartmentation of specialized metabolism.</title>
        <authorList>
            <person name="Sun S."/>
            <person name="Shen X."/>
            <person name="Li Y."/>
            <person name="Li Y."/>
            <person name="Wang S."/>
            <person name="Li R."/>
            <person name="Zhang H."/>
            <person name="Shen G."/>
            <person name="Guo B."/>
            <person name="Wei J."/>
            <person name="Xu J."/>
            <person name="St-Pierre B."/>
            <person name="Chen S."/>
            <person name="Sun C."/>
        </authorList>
    </citation>
    <scope>NUCLEOTIDE SEQUENCE [LARGE SCALE GENOMIC DNA]</scope>
</reference>
<comment type="caution">
    <text evidence="1">The sequence shown here is derived from an EMBL/GenBank/DDBJ whole genome shotgun (WGS) entry which is preliminary data.</text>
</comment>
<gene>
    <name evidence="1" type="ORF">M9H77_18222</name>
</gene>
<name>A0ACC0B6U4_CATRO</name>
<proteinExistence type="predicted"/>
<evidence type="ECO:0000313" key="1">
    <source>
        <dbReference type="EMBL" id="KAI5668369.1"/>
    </source>
</evidence>
<accession>A0ACC0B6U4</accession>
<protein>
    <submittedName>
        <fullName evidence="1">Uncharacterized protein</fullName>
    </submittedName>
</protein>
<dbReference type="EMBL" id="CM044704">
    <property type="protein sequence ID" value="KAI5668369.1"/>
    <property type="molecule type" value="Genomic_DNA"/>
</dbReference>
<sequence length="150" mass="17288">MLNGHRSKYICEEFLEPEEYVDHGYLFANDRIFNSKPKLVNWAKETAIKVNRYLIAIPYLSSRTFDYRPYVTLGCELGGANKLRKKPAVDDEQEEVQVKRRGPYGTKKCGCPFKLKGEQMVMCENWQVFLHDGRHNHAIAKTNGDAADTD</sequence>